<dbReference type="Pfam" id="PF00196">
    <property type="entry name" value="GerE"/>
    <property type="match status" value="1"/>
</dbReference>
<keyword evidence="2" id="KW-0067">ATP-binding</keyword>
<accession>A0AAE4CBV0</accession>
<dbReference type="Gene3D" id="1.10.10.10">
    <property type="entry name" value="Winged helix-like DNA-binding domain superfamily/Winged helix DNA-binding domain"/>
    <property type="match status" value="1"/>
</dbReference>
<keyword evidence="5" id="KW-1185">Reference proteome</keyword>
<reference evidence="4" key="1">
    <citation type="submission" date="2023-07" db="EMBL/GenBank/DDBJ databases">
        <title>Sequencing the genomes of 1000 actinobacteria strains.</title>
        <authorList>
            <person name="Klenk H.-P."/>
        </authorList>
    </citation>
    <scope>NUCLEOTIDE SEQUENCE</scope>
    <source>
        <strain evidence="4">DSM 44707</strain>
    </source>
</reference>
<dbReference type="AlphaFoldDB" id="A0AAE4CBV0"/>
<name>A0AAE4CBV0_9ACTN</name>
<dbReference type="PANTHER" id="PTHR16305:SF35">
    <property type="entry name" value="TRANSCRIPTIONAL ACTIVATOR DOMAIN"/>
    <property type="match status" value="1"/>
</dbReference>
<dbReference type="GO" id="GO:0005737">
    <property type="term" value="C:cytoplasm"/>
    <property type="evidence" value="ECO:0007669"/>
    <property type="project" value="TreeGrafter"/>
</dbReference>
<organism evidence="4 5">
    <name type="scientific">Catenuloplanes atrovinosus</name>
    <dbReference type="NCBI Taxonomy" id="137266"/>
    <lineage>
        <taxon>Bacteria</taxon>
        <taxon>Bacillati</taxon>
        <taxon>Actinomycetota</taxon>
        <taxon>Actinomycetes</taxon>
        <taxon>Micromonosporales</taxon>
        <taxon>Micromonosporaceae</taxon>
        <taxon>Catenuloplanes</taxon>
    </lineage>
</organism>
<feature type="domain" description="HTH luxR-type" evidence="3">
    <location>
        <begin position="796"/>
        <end position="861"/>
    </location>
</feature>
<dbReference type="Proteomes" id="UP001183643">
    <property type="component" value="Unassembled WGS sequence"/>
</dbReference>
<protein>
    <submittedName>
        <fullName evidence="4">DNA-binding CsgD family transcriptional regulator</fullName>
    </submittedName>
</protein>
<dbReference type="PROSITE" id="PS50043">
    <property type="entry name" value="HTH_LUXR_2"/>
    <property type="match status" value="1"/>
</dbReference>
<evidence type="ECO:0000313" key="5">
    <source>
        <dbReference type="Proteomes" id="UP001183643"/>
    </source>
</evidence>
<evidence type="ECO:0000259" key="3">
    <source>
        <dbReference type="PROSITE" id="PS50043"/>
    </source>
</evidence>
<keyword evidence="1" id="KW-0547">Nucleotide-binding</keyword>
<dbReference type="GO" id="GO:0005524">
    <property type="term" value="F:ATP binding"/>
    <property type="evidence" value="ECO:0007669"/>
    <property type="project" value="UniProtKB-KW"/>
</dbReference>
<dbReference type="GO" id="GO:0004016">
    <property type="term" value="F:adenylate cyclase activity"/>
    <property type="evidence" value="ECO:0007669"/>
    <property type="project" value="TreeGrafter"/>
</dbReference>
<gene>
    <name evidence="4" type="ORF">J2S41_004097</name>
</gene>
<dbReference type="InterPro" id="IPR000792">
    <property type="entry name" value="Tscrpt_reg_LuxR_C"/>
</dbReference>
<proteinExistence type="predicted"/>
<dbReference type="SMART" id="SM00421">
    <property type="entry name" value="HTH_LUXR"/>
    <property type="match status" value="1"/>
</dbReference>
<dbReference type="PROSITE" id="PS00622">
    <property type="entry name" value="HTH_LUXR_1"/>
    <property type="match status" value="1"/>
</dbReference>
<dbReference type="SUPFAM" id="SSF46894">
    <property type="entry name" value="C-terminal effector domain of the bipartite response regulators"/>
    <property type="match status" value="1"/>
</dbReference>
<sequence>MRHVQVTGSEFEGQFPFAGLHQLCHPLLGHLVELPSAQAGALRRALGIADDATAPDGGRPLLVAAVRGLLAAAARTQPLICVVDDAQWLDAGSLAVLLLVAQRIGDLPVALLLVARDDEVLSAARTRELPGLELTGLADADARDLLAAEVNRPLDPAVRDRFIAEAGGNPLALLELPRTVNPAALAGGYATPPPSTLSASLEAHFVALVAQMPDETRRLLLLAAAEPTGDPATLWCSAGALGLTEAAAQPAQDAGLLAVDARVRFRHPLVRSAVYHAADPADRRVAHRALAHAYDARQDRDRRAWHLALAAEAPDDAVAAELVCCAHRARSRGGLTAMAAFLERAAILTPDRQRRSALLVKAAQAKREAGLPDEATALLDVARAGRLDRHHRIAADVLQARISLDRRRDLQSVRMLVDAGLSAARQDADLAREVLFEAYAAAVFVGRFGDTRLLARIGSAMRGLGPGESGSGRSLTFSGLLTEATDGLDAAALTLRLGIARYLDEAALPLGTGDVWLAYSAAAEFWDDESMLRISELQLAAVRENGALASLPVALMSRALTHIHNGEFAEAERLSAECAAVTAELGVPAMTYVDTTLAAWRGDEAGLLALYDVAFAEATARGEGRVLTALDYALAVLRNGQGRYTDAMAVCAQAEAQQELGIRTRIPLEFIEAAVRAGRRDLAVPAFERLERRASASSTDWAAGTLAHARALISEGDEAERHYLTALDRLAASDAAPQLARVHLLYGEWLRRHRRKREARAQLEIARDRFIALGAKAFAQRASRELAAAGERPVVQATGPGRLTAQEEEIARLAAEGATTREIAHALYLSPRTVDTHLRNVFTKLGLTSRRQLSRHPAGIG</sequence>
<evidence type="ECO:0000256" key="2">
    <source>
        <dbReference type="ARBA" id="ARBA00022840"/>
    </source>
</evidence>
<dbReference type="PRINTS" id="PR00038">
    <property type="entry name" value="HTHLUXR"/>
</dbReference>
<comment type="caution">
    <text evidence="4">The sequence shown here is derived from an EMBL/GenBank/DDBJ whole genome shotgun (WGS) entry which is preliminary data.</text>
</comment>
<evidence type="ECO:0000256" key="1">
    <source>
        <dbReference type="ARBA" id="ARBA00022741"/>
    </source>
</evidence>
<keyword evidence="4" id="KW-0238">DNA-binding</keyword>
<dbReference type="GO" id="GO:0006355">
    <property type="term" value="P:regulation of DNA-templated transcription"/>
    <property type="evidence" value="ECO:0007669"/>
    <property type="project" value="InterPro"/>
</dbReference>
<dbReference type="EMBL" id="JAVDYB010000001">
    <property type="protein sequence ID" value="MDR7277319.1"/>
    <property type="molecule type" value="Genomic_DNA"/>
</dbReference>
<evidence type="ECO:0000313" key="4">
    <source>
        <dbReference type="EMBL" id="MDR7277319.1"/>
    </source>
</evidence>
<dbReference type="GO" id="GO:0003677">
    <property type="term" value="F:DNA binding"/>
    <property type="evidence" value="ECO:0007669"/>
    <property type="project" value="UniProtKB-KW"/>
</dbReference>
<dbReference type="CDD" id="cd06170">
    <property type="entry name" value="LuxR_C_like"/>
    <property type="match status" value="1"/>
</dbReference>
<dbReference type="InterPro" id="IPR036388">
    <property type="entry name" value="WH-like_DNA-bd_sf"/>
</dbReference>
<dbReference type="PANTHER" id="PTHR16305">
    <property type="entry name" value="TESTICULAR SOLUBLE ADENYLYL CYCLASE"/>
    <property type="match status" value="1"/>
</dbReference>
<dbReference type="InterPro" id="IPR016032">
    <property type="entry name" value="Sig_transdc_resp-reg_C-effctor"/>
</dbReference>